<dbReference type="PANTHER" id="PTHR14791">
    <property type="entry name" value="BOMB/KIRA PROTEINS"/>
    <property type="match status" value="1"/>
</dbReference>
<reference evidence="5 6" key="1">
    <citation type="journal article" date="2014" name="PLoS ONE">
        <title>Global Analysis of Gene Expression Profiles in Physic Nut (Jatropha curcas L.) Seedlings Exposed to Salt Stress.</title>
        <authorList>
            <person name="Zhang L."/>
            <person name="Zhang C."/>
            <person name="Wu P."/>
            <person name="Chen Y."/>
            <person name="Li M."/>
            <person name="Jiang H."/>
            <person name="Wu G."/>
        </authorList>
    </citation>
    <scope>NUCLEOTIDE SEQUENCE [LARGE SCALE GENOMIC DNA]</scope>
    <source>
        <strain evidence="6">cv. GZQX0401</strain>
        <tissue evidence="5">Young leaves</tissue>
    </source>
</reference>
<feature type="domain" description="WW" evidence="4">
    <location>
        <begin position="72"/>
        <end position="106"/>
    </location>
</feature>
<dbReference type="KEGG" id="jcu:105630607"/>
<feature type="compositionally biased region" description="Basic and acidic residues" evidence="3">
    <location>
        <begin position="100"/>
        <end position="109"/>
    </location>
</feature>
<dbReference type="SUPFAM" id="SSF51045">
    <property type="entry name" value="WW domain"/>
    <property type="match status" value="1"/>
</dbReference>
<evidence type="ECO:0000259" key="4">
    <source>
        <dbReference type="PROSITE" id="PS50020"/>
    </source>
</evidence>
<dbReference type="PANTHER" id="PTHR14791:SF42">
    <property type="entry name" value="F16L1.2 PROTEIN"/>
    <property type="match status" value="1"/>
</dbReference>
<dbReference type="GO" id="GO:0005737">
    <property type="term" value="C:cytoplasm"/>
    <property type="evidence" value="ECO:0007669"/>
    <property type="project" value="UniProtKB-SubCell"/>
</dbReference>
<keyword evidence="6" id="KW-1185">Reference proteome</keyword>
<evidence type="ECO:0000256" key="2">
    <source>
        <dbReference type="ARBA" id="ARBA00022490"/>
    </source>
</evidence>
<evidence type="ECO:0000313" key="6">
    <source>
        <dbReference type="Proteomes" id="UP000027138"/>
    </source>
</evidence>
<feature type="region of interest" description="Disordered" evidence="3">
    <location>
        <begin position="93"/>
        <end position="121"/>
    </location>
</feature>
<feature type="compositionally biased region" description="Basic and acidic residues" evidence="3">
    <location>
        <begin position="33"/>
        <end position="44"/>
    </location>
</feature>
<dbReference type="Proteomes" id="UP000027138">
    <property type="component" value="Unassembled WGS sequence"/>
</dbReference>
<dbReference type="InterPro" id="IPR001202">
    <property type="entry name" value="WW_dom"/>
</dbReference>
<dbReference type="OrthoDB" id="1424894at2759"/>
<evidence type="ECO:0000313" key="5">
    <source>
        <dbReference type="EMBL" id="KDP41375.1"/>
    </source>
</evidence>
<name>A0A067LA44_JATCU</name>
<dbReference type="InterPro" id="IPR051105">
    <property type="entry name" value="WWC/KIBRA_Hippo_Reg"/>
</dbReference>
<proteinExistence type="predicted"/>
<feature type="region of interest" description="Disordered" evidence="3">
    <location>
        <begin position="1"/>
        <end position="54"/>
    </location>
</feature>
<comment type="subcellular location">
    <subcellularLocation>
        <location evidence="1">Cytoplasm</location>
    </subcellularLocation>
</comment>
<sequence length="250" mass="28525">MVSLHKAPASSSPNGTKTSPTGHQFDYSSKKRKWDDDHDHDKSQTEGSFHRRSSKPLETIKSLFEIELQLETPLPLEWQRCLDIQSGEIHFYNTRTQKRTTRDPRRSPEPEPASPPSSHMSLELELNLPCDQSQRKNISQNDNSAKQNNNFTSSIEDAAGLGDLFMDSRKDHNSKNAQGQIMKRCPSWLAFEEDKVEEEMVAAVCTKCYMLVMLCKSSPSCPNCKFMHPQPDQNHLSSNKLFKQRLSLLC</sequence>
<keyword evidence="2" id="KW-0963">Cytoplasm</keyword>
<accession>A0A067LA44</accession>
<dbReference type="EMBL" id="KK914318">
    <property type="protein sequence ID" value="KDP41375.1"/>
    <property type="molecule type" value="Genomic_DNA"/>
</dbReference>
<protein>
    <recommendedName>
        <fullName evidence="4">WW domain-containing protein</fullName>
    </recommendedName>
</protein>
<organism evidence="5 6">
    <name type="scientific">Jatropha curcas</name>
    <name type="common">Barbados nut</name>
    <dbReference type="NCBI Taxonomy" id="180498"/>
    <lineage>
        <taxon>Eukaryota</taxon>
        <taxon>Viridiplantae</taxon>
        <taxon>Streptophyta</taxon>
        <taxon>Embryophyta</taxon>
        <taxon>Tracheophyta</taxon>
        <taxon>Spermatophyta</taxon>
        <taxon>Magnoliopsida</taxon>
        <taxon>eudicotyledons</taxon>
        <taxon>Gunneridae</taxon>
        <taxon>Pentapetalae</taxon>
        <taxon>rosids</taxon>
        <taxon>fabids</taxon>
        <taxon>Malpighiales</taxon>
        <taxon>Euphorbiaceae</taxon>
        <taxon>Crotonoideae</taxon>
        <taxon>Jatropheae</taxon>
        <taxon>Jatropha</taxon>
    </lineage>
</organism>
<evidence type="ECO:0000256" key="3">
    <source>
        <dbReference type="SAM" id="MobiDB-lite"/>
    </source>
</evidence>
<dbReference type="STRING" id="180498.A0A067LA44"/>
<evidence type="ECO:0000256" key="1">
    <source>
        <dbReference type="ARBA" id="ARBA00004496"/>
    </source>
</evidence>
<gene>
    <name evidence="5" type="ORF">JCGZ_15782</name>
</gene>
<dbReference type="AlphaFoldDB" id="A0A067LA44"/>
<feature type="compositionally biased region" description="Polar residues" evidence="3">
    <location>
        <begin position="9"/>
        <end position="22"/>
    </location>
</feature>
<dbReference type="PROSITE" id="PS50020">
    <property type="entry name" value="WW_DOMAIN_2"/>
    <property type="match status" value="1"/>
</dbReference>
<dbReference type="InterPro" id="IPR036020">
    <property type="entry name" value="WW_dom_sf"/>
</dbReference>